<dbReference type="InterPro" id="IPR001633">
    <property type="entry name" value="EAL_dom"/>
</dbReference>
<name>A0ABR6CMV4_9BACI</name>
<feature type="domain" description="MHYT" evidence="6">
    <location>
        <begin position="8"/>
        <end position="201"/>
    </location>
</feature>
<evidence type="ECO:0000313" key="7">
    <source>
        <dbReference type="EMBL" id="MBA9026328.1"/>
    </source>
</evidence>
<feature type="transmembrane region" description="Helical" evidence="1">
    <location>
        <begin position="74"/>
        <end position="99"/>
    </location>
</feature>
<dbReference type="SUPFAM" id="SSF141868">
    <property type="entry name" value="EAL domain-like"/>
    <property type="match status" value="1"/>
</dbReference>
<dbReference type="SUPFAM" id="SSF55785">
    <property type="entry name" value="PYP-like sensor domain (PAS domain)"/>
    <property type="match status" value="1"/>
</dbReference>
<keyword evidence="8" id="KW-1185">Reference proteome</keyword>
<dbReference type="InterPro" id="IPR000160">
    <property type="entry name" value="GGDEF_dom"/>
</dbReference>
<feature type="transmembrane region" description="Helical" evidence="1">
    <location>
        <begin position="174"/>
        <end position="200"/>
    </location>
</feature>
<dbReference type="PROSITE" id="PS50924">
    <property type="entry name" value="MHYT"/>
    <property type="match status" value="1"/>
</dbReference>
<feature type="transmembrane region" description="Helical" evidence="1">
    <location>
        <begin position="43"/>
        <end position="68"/>
    </location>
</feature>
<dbReference type="InterPro" id="IPR035965">
    <property type="entry name" value="PAS-like_dom_sf"/>
</dbReference>
<dbReference type="SMART" id="SM00052">
    <property type="entry name" value="EAL"/>
    <property type="match status" value="1"/>
</dbReference>
<sequence>MEHIHGTHDIKVVALSFIIAFLASLTALDLARRVNFSKGWKRNTWLFSGSTAMGFGIWAMHFIAMLAFKLPVPIHYNVHLVVISIVVAIVASLCGLYFICHPKMNMAKLCIGGTFMGLGISGMHYIGMAAMEGIHIMYHPYPFALSILIAIGASIIALMLAFQFREAQKGINNLAKYISGGIMGVAIAGMHYTGMAAATFTLSHLNPGNHTVANHDSDTIVIFVAISAVIILGIVLVSSFILDKRLDEEIAFKGAILESVLDCVIIINHQGNIIECNPAVEKIFEYSRQEIIEQNMEKKLFLHSSLSNMSFSTPFIQTNEKWMLNKRFEVTGVRKSGEEFPVEMTITRIKKDGLPVYTVYARDITEFKNVEKTIKQMAYHDTLTGLPNRRMFHKKLEQSLIEAKEHHSTVAVAFLDLDRFKIINDSMGHALGDLLLCGVANRLSGCLDAEDVVSRNGGDEFTIILNDTSEQDVIDTAERIIHSLLEPFNLEDHEVFVTTSIGISMYPRDGKDSETLIKNADAAMYKTKESGKNGFSFYQPASGPGTPHQLQLETELRRALERNEFEVYYQPQFNTNTNEIIGVEALVRWNHPERGMIQPVHFIPLAEETGLIVPLGNWVLRSAVIQCKKWQKSDSIQLSVNFSALQFQNPTIISVIKEILDEADFNPSLLTLEITESIAMDVDYSIEVLRNLKTMGIKISMDDFGTKYSSLGFLKKMPIDHLKIDRSFMSNVMYDSDDAAIVKAIISMAHSLNINVIAEGVEDENQLSFLKDLKCNEIQGFLLSPPVSVENFEVLLQKYTTNMENPL</sequence>
<dbReference type="Pfam" id="PF03707">
    <property type="entry name" value="MHYT"/>
    <property type="match status" value="3"/>
</dbReference>
<dbReference type="InterPro" id="IPR052155">
    <property type="entry name" value="Biofilm_reg_signaling"/>
</dbReference>
<evidence type="ECO:0000259" key="5">
    <source>
        <dbReference type="PROSITE" id="PS50887"/>
    </source>
</evidence>
<dbReference type="Gene3D" id="3.20.20.450">
    <property type="entry name" value="EAL domain"/>
    <property type="match status" value="1"/>
</dbReference>
<keyword evidence="1" id="KW-0812">Transmembrane</keyword>
<dbReference type="Gene3D" id="3.30.70.270">
    <property type="match status" value="1"/>
</dbReference>
<dbReference type="CDD" id="cd01949">
    <property type="entry name" value="GGDEF"/>
    <property type="match status" value="1"/>
</dbReference>
<dbReference type="PANTHER" id="PTHR44757">
    <property type="entry name" value="DIGUANYLATE CYCLASE DGCP"/>
    <property type="match status" value="1"/>
</dbReference>
<keyword evidence="1" id="KW-1133">Transmembrane helix</keyword>
<dbReference type="PROSITE" id="PS50883">
    <property type="entry name" value="EAL"/>
    <property type="match status" value="1"/>
</dbReference>
<dbReference type="SUPFAM" id="SSF55073">
    <property type="entry name" value="Nucleotide cyclase"/>
    <property type="match status" value="1"/>
</dbReference>
<feature type="domain" description="PAC" evidence="3">
    <location>
        <begin position="326"/>
        <end position="376"/>
    </location>
</feature>
<evidence type="ECO:0000259" key="3">
    <source>
        <dbReference type="PROSITE" id="PS50113"/>
    </source>
</evidence>
<dbReference type="CDD" id="cd01948">
    <property type="entry name" value="EAL"/>
    <property type="match status" value="1"/>
</dbReference>
<feature type="domain" description="EAL" evidence="4">
    <location>
        <begin position="549"/>
        <end position="800"/>
    </location>
</feature>
<dbReference type="PANTHER" id="PTHR44757:SF2">
    <property type="entry name" value="BIOFILM ARCHITECTURE MAINTENANCE PROTEIN MBAA"/>
    <property type="match status" value="1"/>
</dbReference>
<keyword evidence="1" id="KW-0472">Membrane</keyword>
<dbReference type="InterPro" id="IPR043128">
    <property type="entry name" value="Rev_trsase/Diguanyl_cyclase"/>
</dbReference>
<evidence type="ECO:0000259" key="4">
    <source>
        <dbReference type="PROSITE" id="PS50883"/>
    </source>
</evidence>
<dbReference type="InterPro" id="IPR035919">
    <property type="entry name" value="EAL_sf"/>
</dbReference>
<protein>
    <submittedName>
        <fullName evidence="7">Diguanylate cyclase (GGDEF)-like protein/PAS domain S-box-containing protein</fullName>
    </submittedName>
</protein>
<dbReference type="PROSITE" id="PS50887">
    <property type="entry name" value="GGDEF"/>
    <property type="match status" value="1"/>
</dbReference>
<dbReference type="NCBIfam" id="TIGR00229">
    <property type="entry name" value="sensory_box"/>
    <property type="match status" value="1"/>
</dbReference>
<dbReference type="InterPro" id="IPR005330">
    <property type="entry name" value="MHYT_dom"/>
</dbReference>
<dbReference type="Pfam" id="PF00990">
    <property type="entry name" value="GGDEF"/>
    <property type="match status" value="1"/>
</dbReference>
<dbReference type="Proteomes" id="UP000626697">
    <property type="component" value="Unassembled WGS sequence"/>
</dbReference>
<dbReference type="CDD" id="cd00130">
    <property type="entry name" value="PAS"/>
    <property type="match status" value="1"/>
</dbReference>
<accession>A0ABR6CMV4</accession>
<evidence type="ECO:0000259" key="6">
    <source>
        <dbReference type="PROSITE" id="PS50924"/>
    </source>
</evidence>
<dbReference type="NCBIfam" id="TIGR00254">
    <property type="entry name" value="GGDEF"/>
    <property type="match status" value="1"/>
</dbReference>
<feature type="transmembrane region" description="Helical" evidence="1">
    <location>
        <begin position="143"/>
        <end position="162"/>
    </location>
</feature>
<evidence type="ECO:0000256" key="1">
    <source>
        <dbReference type="PROSITE-ProRule" id="PRU00244"/>
    </source>
</evidence>
<feature type="transmembrane region" description="Helical" evidence="1">
    <location>
        <begin position="12"/>
        <end position="31"/>
    </location>
</feature>
<dbReference type="RefSeq" id="WP_182502219.1">
    <property type="nucleotide sequence ID" value="NZ_JACJHX010000004.1"/>
</dbReference>
<dbReference type="InterPro" id="IPR029787">
    <property type="entry name" value="Nucleotide_cyclase"/>
</dbReference>
<organism evidence="7 8">
    <name type="scientific">Peribacillus huizhouensis</name>
    <dbReference type="NCBI Taxonomy" id="1501239"/>
    <lineage>
        <taxon>Bacteria</taxon>
        <taxon>Bacillati</taxon>
        <taxon>Bacillota</taxon>
        <taxon>Bacilli</taxon>
        <taxon>Bacillales</taxon>
        <taxon>Bacillaceae</taxon>
        <taxon>Peribacillus</taxon>
    </lineage>
</organism>
<dbReference type="SMART" id="SM00091">
    <property type="entry name" value="PAS"/>
    <property type="match status" value="1"/>
</dbReference>
<evidence type="ECO:0000313" key="8">
    <source>
        <dbReference type="Proteomes" id="UP000626697"/>
    </source>
</evidence>
<feature type="domain" description="GGDEF" evidence="5">
    <location>
        <begin position="408"/>
        <end position="540"/>
    </location>
</feature>
<dbReference type="InterPro" id="IPR000014">
    <property type="entry name" value="PAS"/>
</dbReference>
<dbReference type="InterPro" id="IPR000700">
    <property type="entry name" value="PAS-assoc_C"/>
</dbReference>
<feature type="domain" description="PAS" evidence="2">
    <location>
        <begin position="256"/>
        <end position="296"/>
    </location>
</feature>
<proteinExistence type="predicted"/>
<dbReference type="SMART" id="SM00267">
    <property type="entry name" value="GGDEF"/>
    <property type="match status" value="1"/>
</dbReference>
<feature type="transmembrane region" description="Helical" evidence="1">
    <location>
        <begin position="111"/>
        <end position="131"/>
    </location>
</feature>
<dbReference type="Pfam" id="PF00563">
    <property type="entry name" value="EAL"/>
    <property type="match status" value="1"/>
</dbReference>
<dbReference type="PROSITE" id="PS50112">
    <property type="entry name" value="PAS"/>
    <property type="match status" value="1"/>
</dbReference>
<dbReference type="Gene3D" id="3.30.450.20">
    <property type="entry name" value="PAS domain"/>
    <property type="match status" value="1"/>
</dbReference>
<evidence type="ECO:0000259" key="2">
    <source>
        <dbReference type="PROSITE" id="PS50112"/>
    </source>
</evidence>
<gene>
    <name evidence="7" type="ORF">HNP81_001613</name>
</gene>
<feature type="transmembrane region" description="Helical" evidence="1">
    <location>
        <begin position="220"/>
        <end position="242"/>
    </location>
</feature>
<dbReference type="Pfam" id="PF13426">
    <property type="entry name" value="PAS_9"/>
    <property type="match status" value="1"/>
</dbReference>
<dbReference type="PROSITE" id="PS50113">
    <property type="entry name" value="PAC"/>
    <property type="match status" value="1"/>
</dbReference>
<comment type="caution">
    <text evidence="7">The sequence shown here is derived from an EMBL/GenBank/DDBJ whole genome shotgun (WGS) entry which is preliminary data.</text>
</comment>
<dbReference type="EMBL" id="JACJHX010000004">
    <property type="protein sequence ID" value="MBA9026328.1"/>
    <property type="molecule type" value="Genomic_DNA"/>
</dbReference>
<reference evidence="7 8" key="1">
    <citation type="submission" date="2020-08" db="EMBL/GenBank/DDBJ databases">
        <title>Genomic Encyclopedia of Type Strains, Phase IV (KMG-IV): sequencing the most valuable type-strain genomes for metagenomic binning, comparative biology and taxonomic classification.</title>
        <authorList>
            <person name="Goeker M."/>
        </authorList>
    </citation>
    <scope>NUCLEOTIDE SEQUENCE [LARGE SCALE GENOMIC DNA]</scope>
    <source>
        <strain evidence="7 8">DSM 105481</strain>
    </source>
</reference>